<dbReference type="SUPFAM" id="SSF82171">
    <property type="entry name" value="DPP6 N-terminal domain-like"/>
    <property type="match status" value="1"/>
</dbReference>
<accession>A0ABZ1XEY0</accession>
<dbReference type="SUPFAM" id="SSF52540">
    <property type="entry name" value="P-loop containing nucleoside triphosphate hydrolases"/>
    <property type="match status" value="1"/>
</dbReference>
<evidence type="ECO:0000313" key="6">
    <source>
        <dbReference type="EMBL" id="WUT81337.1"/>
    </source>
</evidence>
<dbReference type="Pfam" id="PF00400">
    <property type="entry name" value="WD40"/>
    <property type="match status" value="2"/>
</dbReference>
<dbReference type="PROSITE" id="PS50294">
    <property type="entry name" value="WD_REPEATS_REGION"/>
    <property type="match status" value="1"/>
</dbReference>
<dbReference type="PROSITE" id="PS50082">
    <property type="entry name" value="WD_REPEATS_2"/>
    <property type="match status" value="1"/>
</dbReference>
<dbReference type="SMART" id="SM00320">
    <property type="entry name" value="WD40"/>
    <property type="match status" value="6"/>
</dbReference>
<dbReference type="RefSeq" id="WP_329395590.1">
    <property type="nucleotide sequence ID" value="NZ_CP109019.1"/>
</dbReference>
<evidence type="ECO:0000256" key="2">
    <source>
        <dbReference type="ARBA" id="ARBA00022737"/>
    </source>
</evidence>
<gene>
    <name evidence="6" type="ORF">OG515_03565</name>
</gene>
<sequence length="1240" mass="135872">MGRSEKPLDPAGGPVQRFAQALRLLRQEAGGPTYRDMAREVEYSAAALSRAASGDTLPSLAVALAYVTACGADPAGWEERWREASRQEAGQVWADDENAVPPFRGLARYEPDDADRFFGRDRLTDELVRTALDHRVTVVLGPSGSGKSSLLRAGLIPRLRALDEPGTQPATLRILTPGPHPVRDHERVFVPDGAAGETWLIVDQFEEVFTLCHDLEERNRFIALLMGARDSESRLRVVLGTRADFYSHCLEHPDLAAVVHEASLPVRPLTPAELREVILKSTAAEGLIVERSLTARVLEEATAEPGSLPLLSHALLETWRRRRGRTLSLQAYELAGGLRGAITQSAEHAYAQLPDGQAQVARQLLLRLITPGAGTPDTRRPAAREELDAVHPVHAGPVLEHLARARLVALDQRSVDLTHEALITAWPRLRQWIERDRDRLRAHRQLAEAAQDWHDLGRDSDALLRGTRLAQAQTAFGTEDRRIQLTTLEEAFLTASRHAYRRTRLTRRVIASALSVLVVLALVASGIAWQQGRARDQQRRESAARSAATLAQSYLQSDPQTAMRLSLAAWRLAHVPEARAALVAVASRPDQDTDVDTDPNADPDTPRFLDRYGRTLTTFVGGTAVRRDVDSHRTLSSDPLLGDGKDVSPDGRTVLLMGGFRGGDTRLWHSGQSERGLPAFPGSVLTVGSFQGDGRALVLTDSYDTPSIQVWDVAGQRQLFKNTAGHPVDAHRTAVSSDERLLAVCPAGASLEVWDMAAKRTLPLPRSLGAYARCPGSGDFHRMRFTPDGQGLTLMNNTGVRTWNLTTGRQELVVEQQGLKDARFSDDGRLLAAATGNEILMWRTADPARPVFRYRLVDEEASSLRLDVERGLLRFVGGHKKRAVRSLDVRGVVRATAVKGPVENAVFSQDARLLATSVRHGSLRTFQLRDGESGKVVTELPSQLCPAHAESCVGRMAFSADGRTLAYGVVTWQQPLPRQEITLYDVTKRRKKAVVNLTSFGKPRQTTLDIALDPSARTLLAIRETGEDRVLEFWNTHDGKLAKVADGPGYLFLFPPTKNQAVTSGGYVTDLTTGRTSLHPHSPDMISLAASGGGLMAAGSQYPHITVWDENPRRHMKPFSVTADDSQPIIGEFTSVTALALSRDGHVLAAADSDGSLQLWDTQTQRPLSAALATGGDAVRSLAFSPDGRFLYASGELTPWRSYPLAGQAISADLCRRVPRNFSRKEWQKLIPEASYRKVC</sequence>
<dbReference type="InterPro" id="IPR015943">
    <property type="entry name" value="WD40/YVTN_repeat-like_dom_sf"/>
</dbReference>
<feature type="repeat" description="WD" evidence="3">
    <location>
        <begin position="1129"/>
        <end position="1170"/>
    </location>
</feature>
<keyword evidence="1 3" id="KW-0853">WD repeat</keyword>
<feature type="region of interest" description="Disordered" evidence="4">
    <location>
        <begin position="586"/>
        <end position="608"/>
    </location>
</feature>
<dbReference type="Gene3D" id="3.40.50.300">
    <property type="entry name" value="P-loop containing nucleotide triphosphate hydrolases"/>
    <property type="match status" value="1"/>
</dbReference>
<feature type="compositionally biased region" description="Acidic residues" evidence="4">
    <location>
        <begin position="592"/>
        <end position="601"/>
    </location>
</feature>
<dbReference type="PANTHER" id="PTHR19848">
    <property type="entry name" value="WD40 REPEAT PROTEIN"/>
    <property type="match status" value="1"/>
</dbReference>
<dbReference type="InterPro" id="IPR049052">
    <property type="entry name" value="nSTAND1"/>
</dbReference>
<reference evidence="6" key="1">
    <citation type="submission" date="2022-10" db="EMBL/GenBank/DDBJ databases">
        <title>The complete genomes of actinobacterial strains from the NBC collection.</title>
        <authorList>
            <person name="Joergensen T.S."/>
            <person name="Alvarez Arevalo M."/>
            <person name="Sterndorff E.B."/>
            <person name="Faurdal D."/>
            <person name="Vuksanovic O."/>
            <person name="Mourched A.-S."/>
            <person name="Charusanti P."/>
            <person name="Shaw S."/>
            <person name="Blin K."/>
            <person name="Weber T."/>
        </authorList>
    </citation>
    <scope>NUCLEOTIDE SEQUENCE</scope>
    <source>
        <strain evidence="6">NBC_00668</strain>
    </source>
</reference>
<dbReference type="Proteomes" id="UP001432060">
    <property type="component" value="Chromosome"/>
</dbReference>
<dbReference type="InterPro" id="IPR001387">
    <property type="entry name" value="Cro/C1-type_HTH"/>
</dbReference>
<evidence type="ECO:0000256" key="1">
    <source>
        <dbReference type="ARBA" id="ARBA00022574"/>
    </source>
</evidence>
<evidence type="ECO:0000259" key="5">
    <source>
        <dbReference type="SMART" id="SM00530"/>
    </source>
</evidence>
<dbReference type="PROSITE" id="PS00678">
    <property type="entry name" value="WD_REPEATS_1"/>
    <property type="match status" value="1"/>
</dbReference>
<feature type="domain" description="HTH cro/C1-type" evidence="5">
    <location>
        <begin position="21"/>
        <end position="77"/>
    </location>
</feature>
<dbReference type="Pfam" id="PF20703">
    <property type="entry name" value="nSTAND1"/>
    <property type="match status" value="1"/>
</dbReference>
<dbReference type="EMBL" id="CP109019">
    <property type="protein sequence ID" value="WUT81337.1"/>
    <property type="molecule type" value="Genomic_DNA"/>
</dbReference>
<protein>
    <recommendedName>
        <fullName evidence="5">HTH cro/C1-type domain-containing protein</fullName>
    </recommendedName>
</protein>
<dbReference type="PANTHER" id="PTHR19848:SF8">
    <property type="entry name" value="F-BOX AND WD REPEAT DOMAIN CONTAINING 7"/>
    <property type="match status" value="1"/>
</dbReference>
<dbReference type="InterPro" id="IPR027417">
    <property type="entry name" value="P-loop_NTPase"/>
</dbReference>
<dbReference type="SMART" id="SM00530">
    <property type="entry name" value="HTH_XRE"/>
    <property type="match status" value="1"/>
</dbReference>
<keyword evidence="7" id="KW-1185">Reference proteome</keyword>
<dbReference type="Gene3D" id="2.130.10.10">
    <property type="entry name" value="YVTN repeat-like/Quinoprotein amine dehydrogenase"/>
    <property type="match status" value="3"/>
</dbReference>
<dbReference type="InterPro" id="IPR001680">
    <property type="entry name" value="WD40_rpt"/>
</dbReference>
<organism evidence="6 7">
    <name type="scientific">Streptomyces melanogenes</name>
    <dbReference type="NCBI Taxonomy" id="67326"/>
    <lineage>
        <taxon>Bacteria</taxon>
        <taxon>Bacillati</taxon>
        <taxon>Actinomycetota</taxon>
        <taxon>Actinomycetes</taxon>
        <taxon>Kitasatosporales</taxon>
        <taxon>Streptomycetaceae</taxon>
        <taxon>Streptomyces</taxon>
    </lineage>
</organism>
<keyword evidence="2" id="KW-0677">Repeat</keyword>
<name>A0ABZ1XEY0_9ACTN</name>
<dbReference type="SUPFAM" id="SSF50960">
    <property type="entry name" value="TolB, C-terminal domain"/>
    <property type="match status" value="1"/>
</dbReference>
<proteinExistence type="predicted"/>
<evidence type="ECO:0000256" key="3">
    <source>
        <dbReference type="PROSITE-ProRule" id="PRU00221"/>
    </source>
</evidence>
<evidence type="ECO:0000313" key="7">
    <source>
        <dbReference type="Proteomes" id="UP001432060"/>
    </source>
</evidence>
<dbReference type="InterPro" id="IPR019775">
    <property type="entry name" value="WD40_repeat_CS"/>
</dbReference>
<evidence type="ECO:0000256" key="4">
    <source>
        <dbReference type="SAM" id="MobiDB-lite"/>
    </source>
</evidence>